<reference evidence="2 3" key="1">
    <citation type="submission" date="2020-07" db="EMBL/GenBank/DDBJ databases">
        <title>Sequencing the genomes of 1000 actinobacteria strains.</title>
        <authorList>
            <person name="Klenk H.-P."/>
        </authorList>
    </citation>
    <scope>NUCLEOTIDE SEQUENCE [LARGE SCALE GENOMIC DNA]</scope>
    <source>
        <strain evidence="2 3">LI1</strain>
    </source>
</reference>
<evidence type="ECO:0000313" key="2">
    <source>
        <dbReference type="EMBL" id="NYJ18880.1"/>
    </source>
</evidence>
<sequence>MDVDWALKQLDLYLSLHERVPLPPEEVKPNKKTRLRGSVEERSNAQNSVLAIAEVIDRERPRWAGESLVRRLIWELTEGDEAREKLGAEGDPPPLVEGKSLHPWVWEAARPHWTSGNHDAAVWAAAINVNSRLQRKVNRKEIGEGQLVRESFSPESPKPNVPRLRLCDPSNVSLFKDMHVGAGNFGQGLFSAVRNVVNHVEPDEHSFRDADAIEALAAFSLLARWIERAELETVS</sequence>
<dbReference type="RefSeq" id="WP_179577730.1">
    <property type="nucleotide sequence ID" value="NZ_JACCFM010000001.1"/>
</dbReference>
<protein>
    <recommendedName>
        <fullName evidence="1">Conserved hypothetical protein CHP02391 domain-containing protein</fullName>
    </recommendedName>
</protein>
<dbReference type="Pfam" id="PF09509">
    <property type="entry name" value="Hypoth_Ymh"/>
    <property type="match status" value="1"/>
</dbReference>
<keyword evidence="3" id="KW-1185">Reference proteome</keyword>
<evidence type="ECO:0000313" key="3">
    <source>
        <dbReference type="Proteomes" id="UP000537260"/>
    </source>
</evidence>
<dbReference type="Proteomes" id="UP000537260">
    <property type="component" value="Unassembled WGS sequence"/>
</dbReference>
<gene>
    <name evidence="2" type="ORF">HNR05_000671</name>
</gene>
<proteinExistence type="predicted"/>
<name>A0A7Z0ECY8_9MICO</name>
<dbReference type="EMBL" id="JACCFM010000001">
    <property type="protein sequence ID" value="NYJ18880.1"/>
    <property type="molecule type" value="Genomic_DNA"/>
</dbReference>
<comment type="caution">
    <text evidence="2">The sequence shown here is derived from an EMBL/GenBank/DDBJ whole genome shotgun (WGS) entry which is preliminary data.</text>
</comment>
<dbReference type="InterPro" id="IPR012654">
    <property type="entry name" value="CHP02391"/>
</dbReference>
<dbReference type="AlphaFoldDB" id="A0A7Z0ECY8"/>
<accession>A0A7Z0ECY8</accession>
<organism evidence="2 3">
    <name type="scientific">Glaciibacter psychrotolerans</name>
    <dbReference type="NCBI Taxonomy" id="670054"/>
    <lineage>
        <taxon>Bacteria</taxon>
        <taxon>Bacillati</taxon>
        <taxon>Actinomycetota</taxon>
        <taxon>Actinomycetes</taxon>
        <taxon>Micrococcales</taxon>
        <taxon>Microbacteriaceae</taxon>
        <taxon>Glaciibacter</taxon>
    </lineage>
</organism>
<evidence type="ECO:0000259" key="1">
    <source>
        <dbReference type="Pfam" id="PF09509"/>
    </source>
</evidence>
<feature type="domain" description="Conserved hypothetical protein CHP02391" evidence="1">
    <location>
        <begin position="100"/>
        <end position="226"/>
    </location>
</feature>